<evidence type="ECO:0000256" key="2">
    <source>
        <dbReference type="ARBA" id="ARBA00009967"/>
    </source>
</evidence>
<comment type="caution">
    <text evidence="9">The sequence shown here is derived from an EMBL/GenBank/DDBJ whole genome shotgun (WGS) entry which is preliminary data.</text>
</comment>
<dbReference type="OrthoDB" id="437369at2759"/>
<dbReference type="AlphaFoldDB" id="A0A9P7G8W0"/>
<dbReference type="InterPro" id="IPR010795">
    <property type="entry name" value="Prenylcys_lyase"/>
</dbReference>
<evidence type="ECO:0000313" key="10">
    <source>
        <dbReference type="Proteomes" id="UP000775547"/>
    </source>
</evidence>
<keyword evidence="10" id="KW-1185">Reference proteome</keyword>
<dbReference type="SUPFAM" id="SSF51905">
    <property type="entry name" value="FAD/NAD(P)-binding domain"/>
    <property type="match status" value="1"/>
</dbReference>
<evidence type="ECO:0000313" key="9">
    <source>
        <dbReference type="EMBL" id="KAG5646044.1"/>
    </source>
</evidence>
<proteinExistence type="inferred from homology"/>
<evidence type="ECO:0000256" key="7">
    <source>
        <dbReference type="ARBA" id="ARBA00023180"/>
    </source>
</evidence>
<gene>
    <name evidence="9" type="ORF">DXG03_004467</name>
</gene>
<feature type="domain" description="Prenylcysteine lyase" evidence="8">
    <location>
        <begin position="14"/>
        <end position="323"/>
    </location>
</feature>
<comment type="cofactor">
    <cofactor evidence="1">
        <name>FAD</name>
        <dbReference type="ChEBI" id="CHEBI:57692"/>
    </cofactor>
</comment>
<evidence type="ECO:0000256" key="6">
    <source>
        <dbReference type="ARBA" id="ARBA00023002"/>
    </source>
</evidence>
<dbReference type="InterPro" id="IPR036188">
    <property type="entry name" value="FAD/NAD-bd_sf"/>
</dbReference>
<dbReference type="EMBL" id="JABCKV010000027">
    <property type="protein sequence ID" value="KAG5646044.1"/>
    <property type="molecule type" value="Genomic_DNA"/>
</dbReference>
<dbReference type="GO" id="GO:0030327">
    <property type="term" value="P:prenylated protein catabolic process"/>
    <property type="evidence" value="ECO:0007669"/>
    <property type="project" value="TreeGrafter"/>
</dbReference>
<keyword evidence="7" id="KW-0325">Glycoprotein</keyword>
<dbReference type="PANTHER" id="PTHR15944">
    <property type="entry name" value="FARNESYLCYSTEINE LYASE"/>
    <property type="match status" value="1"/>
</dbReference>
<dbReference type="Pfam" id="PF07156">
    <property type="entry name" value="Prenylcys_lyase"/>
    <property type="match status" value="1"/>
</dbReference>
<name>A0A9P7G8W0_9AGAR</name>
<sequence>MPSQETLTLGSTSVSATVKQILSLYSPKTPKWGDIADLADALHFSNLVQNTIADYFVKSGVSKRFAYEVIEGAARVNYGQNIDQIHALGGAISMAATGSKGIEGGNFQIFEQFLKHSGANVHLKTEVNSISEITSPSRQWVVKTSSGTINYQAVILAAPFHSSGITLPSSLSSSIPEQPYVRLHVTLLATTSPSPDPAYFGLSPGSVLPNMTLTTYEGVRKGRKEPEFSSLSYHGLIRDGEWAVKIFSRERLSDEWLNKVFLDQVGWVYRKEWDAYPKLIPTSTFPPVRLDRAFYYVNAFEPFISTMETETIASRNVVDLLLKEEFGSSICGSPLSATDLPEDHNATSSDKEFVYGWDC</sequence>
<dbReference type="Gene3D" id="3.50.50.60">
    <property type="entry name" value="FAD/NAD(P)-binding domain"/>
    <property type="match status" value="1"/>
</dbReference>
<comment type="similarity">
    <text evidence="2">Belongs to the prenylcysteine oxidase family.</text>
</comment>
<evidence type="ECO:0000259" key="8">
    <source>
        <dbReference type="Pfam" id="PF07156"/>
    </source>
</evidence>
<keyword evidence="3" id="KW-0285">Flavoprotein</keyword>
<keyword evidence="5" id="KW-0274">FAD</keyword>
<accession>A0A9P7G8W0</accession>
<protein>
    <recommendedName>
        <fullName evidence="8">Prenylcysteine lyase domain-containing protein</fullName>
    </recommendedName>
</protein>
<dbReference type="GO" id="GO:0030328">
    <property type="term" value="P:prenylcysteine catabolic process"/>
    <property type="evidence" value="ECO:0007669"/>
    <property type="project" value="InterPro"/>
</dbReference>
<dbReference type="InterPro" id="IPR017046">
    <property type="entry name" value="Prenylcysteine_Oxase1"/>
</dbReference>
<reference evidence="9" key="1">
    <citation type="submission" date="2020-07" db="EMBL/GenBank/DDBJ databases">
        <authorList>
            <person name="Nieuwenhuis M."/>
            <person name="Van De Peppel L.J.J."/>
        </authorList>
    </citation>
    <scope>NUCLEOTIDE SEQUENCE</scope>
    <source>
        <strain evidence="9">AP01</strain>
        <tissue evidence="9">Mycelium</tissue>
    </source>
</reference>
<organism evidence="9 10">
    <name type="scientific">Asterophora parasitica</name>
    <dbReference type="NCBI Taxonomy" id="117018"/>
    <lineage>
        <taxon>Eukaryota</taxon>
        <taxon>Fungi</taxon>
        <taxon>Dikarya</taxon>
        <taxon>Basidiomycota</taxon>
        <taxon>Agaricomycotina</taxon>
        <taxon>Agaricomycetes</taxon>
        <taxon>Agaricomycetidae</taxon>
        <taxon>Agaricales</taxon>
        <taxon>Tricholomatineae</taxon>
        <taxon>Lyophyllaceae</taxon>
        <taxon>Asterophora</taxon>
    </lineage>
</organism>
<keyword evidence="4" id="KW-0732">Signal</keyword>
<dbReference type="GO" id="GO:0001735">
    <property type="term" value="F:prenylcysteine oxidase activity"/>
    <property type="evidence" value="ECO:0007669"/>
    <property type="project" value="InterPro"/>
</dbReference>
<evidence type="ECO:0000256" key="4">
    <source>
        <dbReference type="ARBA" id="ARBA00022729"/>
    </source>
</evidence>
<reference evidence="9" key="2">
    <citation type="submission" date="2021-10" db="EMBL/GenBank/DDBJ databases">
        <title>Phylogenomics reveals ancestral predisposition of the termite-cultivated fungus Termitomyces towards a domesticated lifestyle.</title>
        <authorList>
            <person name="Auxier B."/>
            <person name="Grum-Grzhimaylo A."/>
            <person name="Cardenas M.E."/>
            <person name="Lodge J.D."/>
            <person name="Laessoe T."/>
            <person name="Pedersen O."/>
            <person name="Smith M.E."/>
            <person name="Kuyper T.W."/>
            <person name="Franco-Molano E.A."/>
            <person name="Baroni T.J."/>
            <person name="Aanen D.K."/>
        </authorList>
    </citation>
    <scope>NUCLEOTIDE SEQUENCE</scope>
    <source>
        <strain evidence="9">AP01</strain>
        <tissue evidence="9">Mycelium</tissue>
    </source>
</reference>
<dbReference type="Proteomes" id="UP000775547">
    <property type="component" value="Unassembled WGS sequence"/>
</dbReference>
<evidence type="ECO:0000256" key="5">
    <source>
        <dbReference type="ARBA" id="ARBA00022827"/>
    </source>
</evidence>
<evidence type="ECO:0000256" key="1">
    <source>
        <dbReference type="ARBA" id="ARBA00001974"/>
    </source>
</evidence>
<keyword evidence="6" id="KW-0560">Oxidoreductase</keyword>
<evidence type="ECO:0000256" key="3">
    <source>
        <dbReference type="ARBA" id="ARBA00022630"/>
    </source>
</evidence>
<dbReference type="PANTHER" id="PTHR15944:SF0">
    <property type="entry name" value="PRENYLCYSTEINE LYASE DOMAIN-CONTAINING PROTEIN"/>
    <property type="match status" value="1"/>
</dbReference>